<dbReference type="Proteomes" id="UP001205105">
    <property type="component" value="Unassembled WGS sequence"/>
</dbReference>
<dbReference type="SUPFAM" id="SSF118352">
    <property type="entry name" value="HSP33 redox switch-like"/>
    <property type="match status" value="1"/>
</dbReference>
<evidence type="ECO:0000313" key="6">
    <source>
        <dbReference type="EMBL" id="KAI7839699.1"/>
    </source>
</evidence>
<evidence type="ECO:0000256" key="1">
    <source>
        <dbReference type="ARBA" id="ARBA00022490"/>
    </source>
</evidence>
<accession>A0AAD5DSL2</accession>
<evidence type="ECO:0000256" key="4">
    <source>
        <dbReference type="ARBA" id="ARBA00023186"/>
    </source>
</evidence>
<dbReference type="InterPro" id="IPR016154">
    <property type="entry name" value="Heat_shock_Hsp33_C"/>
</dbReference>
<keyword evidence="4" id="KW-0143">Chaperone</keyword>
<keyword evidence="5" id="KW-0676">Redox-active center</keyword>
<name>A0AAD5DSL2_9CHLO</name>
<evidence type="ECO:0000256" key="5">
    <source>
        <dbReference type="ARBA" id="ARBA00023284"/>
    </source>
</evidence>
<protein>
    <submittedName>
        <fullName evidence="6">Uncharacterized protein</fullName>
    </submittedName>
</protein>
<evidence type="ECO:0000256" key="2">
    <source>
        <dbReference type="ARBA" id="ARBA00022833"/>
    </source>
</evidence>
<dbReference type="Gene3D" id="3.55.30.10">
    <property type="entry name" value="Hsp33 domain"/>
    <property type="match status" value="1"/>
</dbReference>
<dbReference type="AlphaFoldDB" id="A0AAD5DSL2"/>
<gene>
    <name evidence="6" type="ORF">COHA_006506</name>
</gene>
<organism evidence="6 7">
    <name type="scientific">Chlorella ohadii</name>
    <dbReference type="NCBI Taxonomy" id="2649997"/>
    <lineage>
        <taxon>Eukaryota</taxon>
        <taxon>Viridiplantae</taxon>
        <taxon>Chlorophyta</taxon>
        <taxon>core chlorophytes</taxon>
        <taxon>Trebouxiophyceae</taxon>
        <taxon>Chlorellales</taxon>
        <taxon>Chlorellaceae</taxon>
        <taxon>Chlorella clade</taxon>
        <taxon>Chlorella</taxon>
    </lineage>
</organism>
<dbReference type="Pfam" id="PF01430">
    <property type="entry name" value="HSP33"/>
    <property type="match status" value="1"/>
</dbReference>
<dbReference type="PIRSF" id="PIRSF005261">
    <property type="entry name" value="Heat_shock_Hsp33"/>
    <property type="match status" value="1"/>
</dbReference>
<dbReference type="GO" id="GO:0005737">
    <property type="term" value="C:cytoplasm"/>
    <property type="evidence" value="ECO:0007669"/>
    <property type="project" value="InterPro"/>
</dbReference>
<dbReference type="CDD" id="cd00498">
    <property type="entry name" value="Hsp33"/>
    <property type="match status" value="1"/>
</dbReference>
<dbReference type="GO" id="GO:0042026">
    <property type="term" value="P:protein refolding"/>
    <property type="evidence" value="ECO:0007669"/>
    <property type="project" value="TreeGrafter"/>
</dbReference>
<evidence type="ECO:0000313" key="7">
    <source>
        <dbReference type="Proteomes" id="UP001205105"/>
    </source>
</evidence>
<dbReference type="SUPFAM" id="SSF64397">
    <property type="entry name" value="Hsp33 domain"/>
    <property type="match status" value="1"/>
</dbReference>
<reference evidence="6" key="1">
    <citation type="submission" date="2020-11" db="EMBL/GenBank/DDBJ databases">
        <title>Chlorella ohadii genome sequencing and assembly.</title>
        <authorList>
            <person name="Murik O."/>
            <person name="Treves H."/>
            <person name="Kedem I."/>
            <person name="Shotland Y."/>
            <person name="Kaplan A."/>
        </authorList>
    </citation>
    <scope>NUCLEOTIDE SEQUENCE</scope>
    <source>
        <strain evidence="6">1</strain>
    </source>
</reference>
<dbReference type="InterPro" id="IPR016153">
    <property type="entry name" value="Heat_shock_Hsp33_N"/>
</dbReference>
<comment type="caution">
    <text evidence="6">The sequence shown here is derived from an EMBL/GenBank/DDBJ whole genome shotgun (WGS) entry which is preliminary data.</text>
</comment>
<proteinExistence type="predicted"/>
<keyword evidence="1" id="KW-0963">Cytoplasm</keyword>
<keyword evidence="7" id="KW-1185">Reference proteome</keyword>
<dbReference type="GO" id="GO:0044183">
    <property type="term" value="F:protein folding chaperone"/>
    <property type="evidence" value="ECO:0007669"/>
    <property type="project" value="TreeGrafter"/>
</dbReference>
<sequence length="326" mass="34397">MLTALPRAAAQRAFVGTAGARLSQRRLAMAVRASSSSAPDDISDNGQVSILVVRGTNLVQEACQRHKTSPTASAALGRALLGTLLMGAFRDEGERTQVTFKGDGPLGGIQVIADARGTVKGKVGNPAADPPLRPDGKLDVGTAVGRGVLAVVRSWKNEYVQPFTGMVPIATGEVAEDLARYLVDSEQTQSALGLGVSISKDLSIKAAGGFLIQVLPFAEDETIEALERNISAAGSVTDMLARGMGAADISKQLLKGLGGSDTGFQLTPRYGPCEPADLQDRMKQAVALLGADEVRSIMQEQGKIEVTCDFCRQTYQFKEDEVMAYL</sequence>
<dbReference type="PANTHER" id="PTHR30111:SF1">
    <property type="entry name" value="33 KDA CHAPERONIN"/>
    <property type="match status" value="1"/>
</dbReference>
<dbReference type="InterPro" id="IPR000397">
    <property type="entry name" value="Heat_shock_Hsp33"/>
</dbReference>
<evidence type="ECO:0000256" key="3">
    <source>
        <dbReference type="ARBA" id="ARBA00023157"/>
    </source>
</evidence>
<keyword evidence="2" id="KW-0862">Zinc</keyword>
<keyword evidence="3" id="KW-1015">Disulfide bond</keyword>
<dbReference type="Gene3D" id="3.90.1280.10">
    <property type="entry name" value="HSP33 redox switch-like"/>
    <property type="match status" value="1"/>
</dbReference>
<dbReference type="EMBL" id="JADXDR010000095">
    <property type="protein sequence ID" value="KAI7839699.1"/>
    <property type="molecule type" value="Genomic_DNA"/>
</dbReference>
<dbReference type="PANTHER" id="PTHR30111">
    <property type="entry name" value="33 KDA CHAPERONIN"/>
    <property type="match status" value="1"/>
</dbReference>
<dbReference type="GO" id="GO:0051082">
    <property type="term" value="F:unfolded protein binding"/>
    <property type="evidence" value="ECO:0007669"/>
    <property type="project" value="InterPro"/>
</dbReference>